<reference evidence="1" key="1">
    <citation type="submission" date="2025-03" db="EMBL/GenBank/DDBJ databases">
        <authorList>
            <consortium name="ELIXIR-Norway"/>
            <consortium name="Elixir Norway"/>
        </authorList>
    </citation>
    <scope>NUCLEOTIDE SEQUENCE</scope>
</reference>
<accession>A0ACB1KFD6</accession>
<proteinExistence type="predicted"/>
<dbReference type="EMBL" id="CATOBB020000477">
    <property type="protein sequence ID" value="CAM9166098.1"/>
    <property type="molecule type" value="Genomic_DNA"/>
</dbReference>
<name>A0ACB1KFD6_RANTA</name>
<protein>
    <submittedName>
        <fullName evidence="1">Uncharacterized protein</fullName>
    </submittedName>
</protein>
<dbReference type="Proteomes" id="UP001162501">
    <property type="component" value="Unassembled WGS sequence"/>
</dbReference>
<evidence type="ECO:0000313" key="1">
    <source>
        <dbReference type="EMBL" id="CAM9166098.1"/>
    </source>
</evidence>
<organism evidence="1 2">
    <name type="scientific">Rangifer tarandus platyrhynchus</name>
    <name type="common">Svalbard reindeer</name>
    <dbReference type="NCBI Taxonomy" id="3082113"/>
    <lineage>
        <taxon>Eukaryota</taxon>
        <taxon>Metazoa</taxon>
        <taxon>Chordata</taxon>
        <taxon>Craniata</taxon>
        <taxon>Vertebrata</taxon>
        <taxon>Euteleostomi</taxon>
        <taxon>Mammalia</taxon>
        <taxon>Eutheria</taxon>
        <taxon>Laurasiatheria</taxon>
        <taxon>Artiodactyla</taxon>
        <taxon>Ruminantia</taxon>
        <taxon>Pecora</taxon>
        <taxon>Cervidae</taxon>
        <taxon>Odocoileinae</taxon>
        <taxon>Rangifer</taxon>
    </lineage>
</organism>
<gene>
    <name evidence="1" type="ORF">MRATA1EN22A_LOCUS29310</name>
</gene>
<comment type="caution">
    <text evidence="1">The sequence shown here is derived from an EMBL/GenBank/DDBJ whole genome shotgun (WGS) entry which is preliminary data.</text>
</comment>
<sequence length="154" mass="16854">MHPGLPRWLSGKKSTYQAGSVGLIPGSGRSPGEGYGNPFQYSCLENSRDRGAWQATVHGDAKESDMTWQQQCWIEHYLNGIITFGSCSSGQCPSSCKDPRLMKRCHTLKATDQKRGAEAKAPGLRSLALEGRREAIESAMLFEACRTLGFRPCG</sequence>
<evidence type="ECO:0000313" key="2">
    <source>
        <dbReference type="Proteomes" id="UP001162501"/>
    </source>
</evidence>